<evidence type="ECO:0000256" key="1">
    <source>
        <dbReference type="SAM" id="MobiDB-lite"/>
    </source>
</evidence>
<name>A0AAV2RZ28_MEGNR</name>
<dbReference type="Proteomes" id="UP001497623">
    <property type="component" value="Unassembled WGS sequence"/>
</dbReference>
<evidence type="ECO:0000313" key="3">
    <source>
        <dbReference type="Proteomes" id="UP001497623"/>
    </source>
</evidence>
<organism evidence="2 3">
    <name type="scientific">Meganyctiphanes norvegica</name>
    <name type="common">Northern krill</name>
    <name type="synonym">Thysanopoda norvegica</name>
    <dbReference type="NCBI Taxonomy" id="48144"/>
    <lineage>
        <taxon>Eukaryota</taxon>
        <taxon>Metazoa</taxon>
        <taxon>Ecdysozoa</taxon>
        <taxon>Arthropoda</taxon>
        <taxon>Crustacea</taxon>
        <taxon>Multicrustacea</taxon>
        <taxon>Malacostraca</taxon>
        <taxon>Eumalacostraca</taxon>
        <taxon>Eucarida</taxon>
        <taxon>Euphausiacea</taxon>
        <taxon>Euphausiidae</taxon>
        <taxon>Meganyctiphanes</taxon>
    </lineage>
</organism>
<accession>A0AAV2RZ28</accession>
<proteinExistence type="predicted"/>
<feature type="region of interest" description="Disordered" evidence="1">
    <location>
        <begin position="29"/>
        <end position="72"/>
    </location>
</feature>
<evidence type="ECO:0000313" key="2">
    <source>
        <dbReference type="EMBL" id="CAL4147579.1"/>
    </source>
</evidence>
<sequence>AGHRSSIISLDTEEPCGVSQAILDSVAGTCGDGGSSDGTCPYQSRKETRPKTSQEASSHAVPSKPVARKASCDKKAPGTIILSGKFVSELKMLAPSSEPGCRDHYINLGIFIATDRLMGDHTIYKISPHSPLSSDIL</sequence>
<dbReference type="AlphaFoldDB" id="A0AAV2RZ28"/>
<feature type="non-terminal residue" evidence="2">
    <location>
        <position position="1"/>
    </location>
</feature>
<protein>
    <submittedName>
        <fullName evidence="2">Uncharacterized protein</fullName>
    </submittedName>
</protein>
<reference evidence="2 3" key="1">
    <citation type="submission" date="2024-05" db="EMBL/GenBank/DDBJ databases">
        <authorList>
            <person name="Wallberg A."/>
        </authorList>
    </citation>
    <scope>NUCLEOTIDE SEQUENCE [LARGE SCALE GENOMIC DNA]</scope>
</reference>
<gene>
    <name evidence="2" type="ORF">MNOR_LOCUS30090</name>
</gene>
<feature type="non-terminal residue" evidence="2">
    <location>
        <position position="137"/>
    </location>
</feature>
<dbReference type="EMBL" id="CAXKWB010036131">
    <property type="protein sequence ID" value="CAL4147579.1"/>
    <property type="molecule type" value="Genomic_DNA"/>
</dbReference>
<comment type="caution">
    <text evidence="2">The sequence shown here is derived from an EMBL/GenBank/DDBJ whole genome shotgun (WGS) entry which is preliminary data.</text>
</comment>
<keyword evidence="3" id="KW-1185">Reference proteome</keyword>